<evidence type="ECO:0000313" key="2">
    <source>
        <dbReference type="Proteomes" id="UP000805193"/>
    </source>
</evidence>
<reference evidence="1 2" key="1">
    <citation type="journal article" date="2020" name="Cell">
        <title>Large-Scale Comparative Analyses of Tick Genomes Elucidate Their Genetic Diversity and Vector Capacities.</title>
        <authorList>
            <consortium name="Tick Genome and Microbiome Consortium (TIGMIC)"/>
            <person name="Jia N."/>
            <person name="Wang J."/>
            <person name="Shi W."/>
            <person name="Du L."/>
            <person name="Sun Y."/>
            <person name="Zhan W."/>
            <person name="Jiang J.F."/>
            <person name="Wang Q."/>
            <person name="Zhang B."/>
            <person name="Ji P."/>
            <person name="Bell-Sakyi L."/>
            <person name="Cui X.M."/>
            <person name="Yuan T.T."/>
            <person name="Jiang B.G."/>
            <person name="Yang W.F."/>
            <person name="Lam T.T."/>
            <person name="Chang Q.C."/>
            <person name="Ding S.J."/>
            <person name="Wang X.J."/>
            <person name="Zhu J.G."/>
            <person name="Ruan X.D."/>
            <person name="Zhao L."/>
            <person name="Wei J.T."/>
            <person name="Ye R.Z."/>
            <person name="Que T.C."/>
            <person name="Du C.H."/>
            <person name="Zhou Y.H."/>
            <person name="Cheng J.X."/>
            <person name="Dai P.F."/>
            <person name="Guo W.B."/>
            <person name="Han X.H."/>
            <person name="Huang E.J."/>
            <person name="Li L.F."/>
            <person name="Wei W."/>
            <person name="Gao Y.C."/>
            <person name="Liu J.Z."/>
            <person name="Shao H.Z."/>
            <person name="Wang X."/>
            <person name="Wang C.C."/>
            <person name="Yang T.C."/>
            <person name="Huo Q.B."/>
            <person name="Li W."/>
            <person name="Chen H.Y."/>
            <person name="Chen S.E."/>
            <person name="Zhou L.G."/>
            <person name="Ni X.B."/>
            <person name="Tian J.H."/>
            <person name="Sheng Y."/>
            <person name="Liu T."/>
            <person name="Pan Y.S."/>
            <person name="Xia L.Y."/>
            <person name="Li J."/>
            <person name="Zhao F."/>
            <person name="Cao W.C."/>
        </authorList>
    </citation>
    <scope>NUCLEOTIDE SEQUENCE [LARGE SCALE GENOMIC DNA]</scope>
    <source>
        <strain evidence="1">Iper-2018</strain>
    </source>
</reference>
<accession>A0AC60R197</accession>
<comment type="caution">
    <text evidence="1">The sequence shown here is derived from an EMBL/GenBank/DDBJ whole genome shotgun (WGS) entry which is preliminary data.</text>
</comment>
<proteinExistence type="predicted"/>
<sequence>MPRSVSDEDMISPLEAEDESPEMEESLDQSDPARDAKDPPTIEVVGPPQDTGGAQSPPRGMVQNAPRSENESAIDVRAARIAFANSPRETFVERLPAAHIASPPAQRPVMTTSTTKGKVDTTTLTRATSKTELVDKNPDLAAECVQHRAQLKAAEPLSIF</sequence>
<dbReference type="Proteomes" id="UP000805193">
    <property type="component" value="Unassembled WGS sequence"/>
</dbReference>
<organism evidence="1 2">
    <name type="scientific">Ixodes persulcatus</name>
    <name type="common">Taiga tick</name>
    <dbReference type="NCBI Taxonomy" id="34615"/>
    <lineage>
        <taxon>Eukaryota</taxon>
        <taxon>Metazoa</taxon>
        <taxon>Ecdysozoa</taxon>
        <taxon>Arthropoda</taxon>
        <taxon>Chelicerata</taxon>
        <taxon>Arachnida</taxon>
        <taxon>Acari</taxon>
        <taxon>Parasitiformes</taxon>
        <taxon>Ixodida</taxon>
        <taxon>Ixodoidea</taxon>
        <taxon>Ixodidae</taxon>
        <taxon>Ixodinae</taxon>
        <taxon>Ixodes</taxon>
    </lineage>
</organism>
<gene>
    <name evidence="1" type="ORF">HPB47_013347</name>
</gene>
<name>A0AC60R197_IXOPE</name>
<protein>
    <submittedName>
        <fullName evidence="1">Uncharacterized protein</fullName>
    </submittedName>
</protein>
<evidence type="ECO:0000313" key="1">
    <source>
        <dbReference type="EMBL" id="KAG0444818.1"/>
    </source>
</evidence>
<dbReference type="EMBL" id="JABSTQ010001423">
    <property type="protein sequence ID" value="KAG0444818.1"/>
    <property type="molecule type" value="Genomic_DNA"/>
</dbReference>
<keyword evidence="2" id="KW-1185">Reference proteome</keyword>